<dbReference type="InterPro" id="IPR019587">
    <property type="entry name" value="Polyketide_cyclase/dehydratase"/>
</dbReference>
<dbReference type="AlphaFoldDB" id="A0A5B9D5D6"/>
<keyword evidence="2" id="KW-1185">Reference proteome</keyword>
<dbReference type="RefSeq" id="WP_147661162.1">
    <property type="nucleotide sequence ID" value="NZ_CP042905.2"/>
</dbReference>
<dbReference type="KEGG" id="psyt:DSAG12_00006"/>
<organism evidence="1 2">
    <name type="scientific">Promethearchaeum syntrophicum</name>
    <dbReference type="NCBI Taxonomy" id="2594042"/>
    <lineage>
        <taxon>Archaea</taxon>
        <taxon>Promethearchaeati</taxon>
        <taxon>Promethearchaeota</taxon>
        <taxon>Promethearchaeia</taxon>
        <taxon>Promethearchaeales</taxon>
        <taxon>Promethearchaeaceae</taxon>
        <taxon>Promethearchaeum</taxon>
    </lineage>
</organism>
<accession>A0A5B9D5D6</accession>
<name>A0A5B9D5D6_9ARCH</name>
<dbReference type="Pfam" id="PF10604">
    <property type="entry name" value="Polyketide_cyc2"/>
    <property type="match status" value="1"/>
</dbReference>
<evidence type="ECO:0000313" key="1">
    <source>
        <dbReference type="EMBL" id="QEE14196.1"/>
    </source>
</evidence>
<dbReference type="SUPFAM" id="SSF55961">
    <property type="entry name" value="Bet v1-like"/>
    <property type="match status" value="1"/>
</dbReference>
<dbReference type="Gene3D" id="3.30.530.20">
    <property type="match status" value="1"/>
</dbReference>
<reference evidence="1 2" key="2">
    <citation type="journal article" date="2024" name="Int. J. Syst. Evol. Microbiol.">
        <title>Promethearchaeum syntrophicum gen. nov., sp. nov., an anaerobic, obligately syntrophic archaeon, the first isolate of the lineage 'Asgard' archaea, and proposal of the new archaeal phylum Promethearchaeota phyl. nov. and kingdom Promethearchaeati regn. nov.</title>
        <authorList>
            <person name="Imachi H."/>
            <person name="Nobu M.K."/>
            <person name="Kato S."/>
            <person name="Takaki Y."/>
            <person name="Miyazaki M."/>
            <person name="Miyata M."/>
            <person name="Ogawara M."/>
            <person name="Saito Y."/>
            <person name="Sakai S."/>
            <person name="Tahara Y.O."/>
            <person name="Takano Y."/>
            <person name="Tasumi E."/>
            <person name="Uematsu K."/>
            <person name="Yoshimura T."/>
            <person name="Itoh T."/>
            <person name="Ohkuma M."/>
            <person name="Takai K."/>
        </authorList>
    </citation>
    <scope>NUCLEOTIDE SEQUENCE [LARGE SCALE GENOMIC DNA]</scope>
    <source>
        <strain evidence="1 2">MK-D1</strain>
    </source>
</reference>
<protein>
    <submittedName>
        <fullName evidence="1">SRPBCC family protein</fullName>
    </submittedName>
</protein>
<gene>
    <name evidence="1" type="ORF">DSAG12_00006</name>
</gene>
<evidence type="ECO:0000313" key="2">
    <source>
        <dbReference type="Proteomes" id="UP000321408"/>
    </source>
</evidence>
<dbReference type="EMBL" id="CP042905">
    <property type="protein sequence ID" value="QEE14196.1"/>
    <property type="molecule type" value="Genomic_DNA"/>
</dbReference>
<dbReference type="SMR" id="A0A5B9D5D6"/>
<dbReference type="Proteomes" id="UP000321408">
    <property type="component" value="Chromosome"/>
</dbReference>
<dbReference type="InterPro" id="IPR023393">
    <property type="entry name" value="START-like_dom_sf"/>
</dbReference>
<proteinExistence type="predicted"/>
<dbReference type="CDD" id="cd07812">
    <property type="entry name" value="SRPBCC"/>
    <property type="match status" value="1"/>
</dbReference>
<dbReference type="GeneID" id="41328015"/>
<reference evidence="1 2" key="1">
    <citation type="journal article" date="2020" name="Nature">
        <title>Isolation of an archaeon at the prokaryote-eukaryote interface.</title>
        <authorList>
            <person name="Imachi H."/>
            <person name="Nobu M.K."/>
            <person name="Nakahara N."/>
            <person name="Morono Y."/>
            <person name="Ogawara M."/>
            <person name="Takaki Y."/>
            <person name="Takano Y."/>
            <person name="Uematsu K."/>
            <person name="Ikuta T."/>
            <person name="Ito M."/>
            <person name="Matsui Y."/>
            <person name="Miyazaki M."/>
            <person name="Murata K."/>
            <person name="Saito Y."/>
            <person name="Sakai S."/>
            <person name="Song C."/>
            <person name="Tasumi E."/>
            <person name="Yamanaka Y."/>
            <person name="Yamaguchi T."/>
            <person name="Kamagata Y."/>
            <person name="Tamaki H."/>
            <person name="Takai K."/>
        </authorList>
    </citation>
    <scope>NUCLEOTIDE SEQUENCE [LARGE SCALE GENOMIC DNA]</scope>
    <source>
        <strain evidence="1 2">MK-D1</strain>
    </source>
</reference>
<sequence>MKYQVEIKINRSIDEVIPLFDSFENLKKWQPGLQSFEHLEGTPGENGAKTRLIYIEKGGRNVEMIETIINRNLPEEFTATYDAKGVKNWVKNQFVESGANQTRWINENIFNFTGFMKIMGFLMKSAFPKQTLKDMALFKDFVEASPKK</sequence>